<evidence type="ECO:0000313" key="2">
    <source>
        <dbReference type="EMBL" id="KKS36688.1"/>
    </source>
</evidence>
<evidence type="ECO:0000313" key="3">
    <source>
        <dbReference type="Proteomes" id="UP000033847"/>
    </source>
</evidence>
<feature type="transmembrane region" description="Helical" evidence="1">
    <location>
        <begin position="154"/>
        <end position="175"/>
    </location>
</feature>
<gene>
    <name evidence="2" type="ORF">UV00_C0023G0009</name>
</gene>
<keyword evidence="1" id="KW-1133">Transmembrane helix</keyword>
<dbReference type="EMBL" id="LCCU01000023">
    <property type="protein sequence ID" value="KKS36688.1"/>
    <property type="molecule type" value="Genomic_DNA"/>
</dbReference>
<feature type="transmembrane region" description="Helical" evidence="1">
    <location>
        <begin position="187"/>
        <end position="209"/>
    </location>
</feature>
<feature type="transmembrane region" description="Helical" evidence="1">
    <location>
        <begin position="65"/>
        <end position="86"/>
    </location>
</feature>
<feature type="transmembrane region" description="Helical" evidence="1">
    <location>
        <begin position="215"/>
        <end position="233"/>
    </location>
</feature>
<proteinExistence type="predicted"/>
<dbReference type="InterPro" id="IPR043715">
    <property type="entry name" value="DUF5656"/>
</dbReference>
<feature type="transmembrane region" description="Helical" evidence="1">
    <location>
        <begin position="16"/>
        <end position="33"/>
    </location>
</feature>
<protein>
    <submittedName>
        <fullName evidence="2">Uncharacterized protein</fullName>
    </submittedName>
</protein>
<keyword evidence="1" id="KW-0812">Transmembrane</keyword>
<feature type="transmembrane region" description="Helical" evidence="1">
    <location>
        <begin position="245"/>
        <end position="265"/>
    </location>
</feature>
<sequence length="266" mass="29801">MRILPKKAFLTKRRKFILVSLVLSVGLLLIQRLTVEQRYVAIGLLAVMSYSFTAWALLAEMRGIIPWVNMVLPVMYPTAVALFYFLLPQAAITRMIVGIFFAISMYGLLLTTNIYAVASIRTIQLLRAGRAVGFLLSILTSALLYHVIFSFRLGAGITTLAVMGVSYPLFLHGVWSYSLGERLRGEGWYALVGALVMAEIAWAITFWLIDIPLASVLLAMGMYVILGIFQHNMEGRLFARTLQEYLWFAGIVYMVVAGAVLMRWVS</sequence>
<keyword evidence="1" id="KW-0472">Membrane</keyword>
<evidence type="ECO:0000256" key="1">
    <source>
        <dbReference type="SAM" id="Phobius"/>
    </source>
</evidence>
<organism evidence="2 3">
    <name type="scientific">candidate division WWE3 bacterium GW2011_GWF1_42_14</name>
    <dbReference type="NCBI Taxonomy" id="1619138"/>
    <lineage>
        <taxon>Bacteria</taxon>
        <taxon>Katanobacteria</taxon>
    </lineage>
</organism>
<reference evidence="2 3" key="1">
    <citation type="journal article" date="2015" name="Nature">
        <title>rRNA introns, odd ribosomes, and small enigmatic genomes across a large radiation of phyla.</title>
        <authorList>
            <person name="Brown C.T."/>
            <person name="Hug L.A."/>
            <person name="Thomas B.C."/>
            <person name="Sharon I."/>
            <person name="Castelle C.J."/>
            <person name="Singh A."/>
            <person name="Wilkins M.J."/>
            <person name="Williams K.H."/>
            <person name="Banfield J.F."/>
        </authorList>
    </citation>
    <scope>NUCLEOTIDE SEQUENCE [LARGE SCALE GENOMIC DNA]</scope>
</reference>
<comment type="caution">
    <text evidence="2">The sequence shown here is derived from an EMBL/GenBank/DDBJ whole genome shotgun (WGS) entry which is preliminary data.</text>
</comment>
<name>A0A0G1BGW0_UNCKA</name>
<accession>A0A0G1BGW0</accession>
<feature type="transmembrane region" description="Helical" evidence="1">
    <location>
        <begin position="39"/>
        <end position="58"/>
    </location>
</feature>
<dbReference type="Proteomes" id="UP000033847">
    <property type="component" value="Unassembled WGS sequence"/>
</dbReference>
<feature type="transmembrane region" description="Helical" evidence="1">
    <location>
        <begin position="92"/>
        <end position="116"/>
    </location>
</feature>
<dbReference type="Pfam" id="PF18900">
    <property type="entry name" value="DUF5656"/>
    <property type="match status" value="1"/>
</dbReference>
<dbReference type="AlphaFoldDB" id="A0A0G1BGW0"/>
<feature type="transmembrane region" description="Helical" evidence="1">
    <location>
        <begin position="128"/>
        <end position="148"/>
    </location>
</feature>